<evidence type="ECO:0000256" key="1">
    <source>
        <dbReference type="SAM" id="MobiDB-lite"/>
    </source>
</evidence>
<dbReference type="EMBL" id="CADCUV010000075">
    <property type="protein sequence ID" value="CAA9410139.1"/>
    <property type="molecule type" value="Genomic_DNA"/>
</dbReference>
<proteinExistence type="predicted"/>
<feature type="compositionally biased region" description="Acidic residues" evidence="1">
    <location>
        <begin position="45"/>
        <end position="62"/>
    </location>
</feature>
<sequence length="62" mass="6541">MFTGDQAQVQPRTDPAAPVKREPALISTSSTATVRLMAGGGASSAEDDEPRGEPEDEQDVLR</sequence>
<organism evidence="2">
    <name type="scientific">uncultured Rubrobacteraceae bacterium</name>
    <dbReference type="NCBI Taxonomy" id="349277"/>
    <lineage>
        <taxon>Bacteria</taxon>
        <taxon>Bacillati</taxon>
        <taxon>Actinomycetota</taxon>
        <taxon>Rubrobacteria</taxon>
        <taxon>Rubrobacterales</taxon>
        <taxon>Rubrobacteraceae</taxon>
        <taxon>environmental samples</taxon>
    </lineage>
</organism>
<reference evidence="2" key="1">
    <citation type="submission" date="2020-02" db="EMBL/GenBank/DDBJ databases">
        <authorList>
            <person name="Meier V. D."/>
        </authorList>
    </citation>
    <scope>NUCLEOTIDE SEQUENCE</scope>
    <source>
        <strain evidence="2">AVDCRST_MAG22</strain>
    </source>
</reference>
<feature type="compositionally biased region" description="Polar residues" evidence="1">
    <location>
        <begin position="1"/>
        <end position="11"/>
    </location>
</feature>
<protein>
    <submittedName>
        <fullName evidence="2">Uncharacterized protein</fullName>
    </submittedName>
</protein>
<name>A0A6J4PDX1_9ACTN</name>
<dbReference type="AlphaFoldDB" id="A0A6J4PDX1"/>
<evidence type="ECO:0000313" key="2">
    <source>
        <dbReference type="EMBL" id="CAA9410139.1"/>
    </source>
</evidence>
<gene>
    <name evidence="2" type="ORF">AVDCRST_MAG22-1808</name>
</gene>
<accession>A0A6J4PDX1</accession>
<feature type="region of interest" description="Disordered" evidence="1">
    <location>
        <begin position="1"/>
        <end position="62"/>
    </location>
</feature>